<keyword evidence="2" id="KW-1185">Reference proteome</keyword>
<organism evidence="1 2">
    <name type="scientific">Nephila pilipes</name>
    <name type="common">Giant wood spider</name>
    <name type="synonym">Nephila maculata</name>
    <dbReference type="NCBI Taxonomy" id="299642"/>
    <lineage>
        <taxon>Eukaryota</taxon>
        <taxon>Metazoa</taxon>
        <taxon>Ecdysozoa</taxon>
        <taxon>Arthropoda</taxon>
        <taxon>Chelicerata</taxon>
        <taxon>Arachnida</taxon>
        <taxon>Araneae</taxon>
        <taxon>Araneomorphae</taxon>
        <taxon>Entelegynae</taxon>
        <taxon>Araneoidea</taxon>
        <taxon>Nephilidae</taxon>
        <taxon>Nephila</taxon>
    </lineage>
</organism>
<name>A0A8X6Q0R1_NEPPI</name>
<dbReference type="OrthoDB" id="10542652at2759"/>
<dbReference type="Proteomes" id="UP000887013">
    <property type="component" value="Unassembled WGS sequence"/>
</dbReference>
<evidence type="ECO:0000313" key="2">
    <source>
        <dbReference type="Proteomes" id="UP000887013"/>
    </source>
</evidence>
<protein>
    <submittedName>
        <fullName evidence="1">Uncharacterized protein</fullName>
    </submittedName>
</protein>
<sequence>MLFFYTKEKIRLYCCVKTSRHVLIETAATSETPRQITVEYLDVLVYIHLLPIQEKCGCQICNRRGNENFLIVLPRVSDVRTEGCVTVRTSVLTTIPMGVFFDYLNSLKRLLRKG</sequence>
<accession>A0A8X6Q0R1</accession>
<proteinExistence type="predicted"/>
<dbReference type="EMBL" id="BMAW01027065">
    <property type="protein sequence ID" value="GFU00106.1"/>
    <property type="molecule type" value="Genomic_DNA"/>
</dbReference>
<evidence type="ECO:0000313" key="1">
    <source>
        <dbReference type="EMBL" id="GFU00106.1"/>
    </source>
</evidence>
<reference evidence="1" key="1">
    <citation type="submission" date="2020-08" db="EMBL/GenBank/DDBJ databases">
        <title>Multicomponent nature underlies the extraordinary mechanical properties of spider dragline silk.</title>
        <authorList>
            <person name="Kono N."/>
            <person name="Nakamura H."/>
            <person name="Mori M."/>
            <person name="Yoshida Y."/>
            <person name="Ohtoshi R."/>
            <person name="Malay A.D."/>
            <person name="Moran D.A.P."/>
            <person name="Tomita M."/>
            <person name="Numata K."/>
            <person name="Arakawa K."/>
        </authorList>
    </citation>
    <scope>NUCLEOTIDE SEQUENCE</scope>
</reference>
<dbReference type="AlphaFoldDB" id="A0A8X6Q0R1"/>
<comment type="caution">
    <text evidence="1">The sequence shown here is derived from an EMBL/GenBank/DDBJ whole genome shotgun (WGS) entry which is preliminary data.</text>
</comment>
<gene>
    <name evidence="1" type="ORF">NPIL_112871</name>
</gene>